<keyword evidence="5 8" id="KW-0464">Manganese</keyword>
<accession>A0A1M4UK01</accession>
<dbReference type="Pfam" id="PF02056">
    <property type="entry name" value="Glyco_hydro_4"/>
    <property type="match status" value="1"/>
</dbReference>
<keyword evidence="8" id="KW-0533">Nickel</keyword>
<comment type="similarity">
    <text evidence="1 10">Belongs to the glycosyl hydrolase 4 family.</text>
</comment>
<dbReference type="Gene3D" id="3.40.50.720">
    <property type="entry name" value="NAD(P)-binding Rossmann-like Domain"/>
    <property type="match status" value="1"/>
</dbReference>
<dbReference type="GO" id="GO:0004553">
    <property type="term" value="F:hydrolase activity, hydrolyzing O-glycosyl compounds"/>
    <property type="evidence" value="ECO:0007669"/>
    <property type="project" value="InterPro"/>
</dbReference>
<feature type="binding site" evidence="7">
    <location>
        <position position="146"/>
    </location>
    <ligand>
        <name>substrate</name>
    </ligand>
</feature>
<keyword evidence="4 10" id="KW-0520">NAD</keyword>
<evidence type="ECO:0000256" key="3">
    <source>
        <dbReference type="ARBA" id="ARBA00022801"/>
    </source>
</evidence>
<gene>
    <name evidence="12" type="ORF">SAMN02745249_00709</name>
</gene>
<dbReference type="InterPro" id="IPR001088">
    <property type="entry name" value="Glyco_hydro_4"/>
</dbReference>
<evidence type="ECO:0000313" key="12">
    <source>
        <dbReference type="EMBL" id="SHE57017.1"/>
    </source>
</evidence>
<feature type="site" description="Increases basicity of active site Tyr" evidence="9">
    <location>
        <position position="108"/>
    </location>
</feature>
<keyword evidence="8" id="KW-0170">Cobalt</keyword>
<organism evidence="12 13">
    <name type="scientific">Atopostipes suicloacalis DSM 15692</name>
    <dbReference type="NCBI Taxonomy" id="1121025"/>
    <lineage>
        <taxon>Bacteria</taxon>
        <taxon>Bacillati</taxon>
        <taxon>Bacillota</taxon>
        <taxon>Bacilli</taxon>
        <taxon>Lactobacillales</taxon>
        <taxon>Carnobacteriaceae</taxon>
        <taxon>Atopostipes</taxon>
    </lineage>
</organism>
<dbReference type="PRINTS" id="PR00732">
    <property type="entry name" value="GLHYDRLASE4"/>
</dbReference>
<dbReference type="InterPro" id="IPR015955">
    <property type="entry name" value="Lactate_DH/Glyco_Ohase_4_C"/>
</dbReference>
<comment type="cofactor">
    <cofactor evidence="10">
        <name>NAD(+)</name>
        <dbReference type="ChEBI" id="CHEBI:57540"/>
    </cofactor>
    <text evidence="10">Binds 1 NAD(+) per subunit.</text>
</comment>
<evidence type="ECO:0000256" key="10">
    <source>
        <dbReference type="RuleBase" id="RU361152"/>
    </source>
</evidence>
<feature type="binding site" evidence="8">
    <location>
        <position position="167"/>
    </location>
    <ligand>
        <name>Mn(2+)</name>
        <dbReference type="ChEBI" id="CHEBI:29035"/>
    </ligand>
</feature>
<dbReference type="GO" id="GO:0005975">
    <property type="term" value="P:carbohydrate metabolic process"/>
    <property type="evidence" value="ECO:0007669"/>
    <property type="project" value="InterPro"/>
</dbReference>
<name>A0A1M4UK01_9LACT</name>
<keyword evidence="6 10" id="KW-0326">Glycosidase</keyword>
<evidence type="ECO:0000259" key="11">
    <source>
        <dbReference type="Pfam" id="PF11975"/>
    </source>
</evidence>
<evidence type="ECO:0000256" key="2">
    <source>
        <dbReference type="ARBA" id="ARBA00022723"/>
    </source>
</evidence>
<evidence type="ECO:0000256" key="5">
    <source>
        <dbReference type="ARBA" id="ARBA00023211"/>
    </source>
</evidence>
<dbReference type="InterPro" id="IPR022616">
    <property type="entry name" value="Glyco_hydro_4_C"/>
</dbReference>
<protein>
    <submittedName>
        <fullName evidence="12">6-phospho-beta-glucosidase</fullName>
    </submittedName>
</protein>
<dbReference type="AlphaFoldDB" id="A0A1M4UK01"/>
<dbReference type="InterPro" id="IPR036291">
    <property type="entry name" value="NAD(P)-bd_dom_sf"/>
</dbReference>
<keyword evidence="2 8" id="KW-0479">Metal-binding</keyword>
<keyword evidence="3 10" id="KW-0378">Hydrolase</keyword>
<keyword evidence="13" id="KW-1185">Reference proteome</keyword>
<dbReference type="STRING" id="1121025.SAMN02745249_00709"/>
<feature type="domain" description="Glycosyl hydrolase family 4 C-terminal" evidence="11">
    <location>
        <begin position="193"/>
        <end position="395"/>
    </location>
</feature>
<dbReference type="SUPFAM" id="SSF56327">
    <property type="entry name" value="LDH C-terminal domain-like"/>
    <property type="match status" value="1"/>
</dbReference>
<dbReference type="EMBL" id="FQUF01000008">
    <property type="protein sequence ID" value="SHE57017.1"/>
    <property type="molecule type" value="Genomic_DNA"/>
</dbReference>
<dbReference type="RefSeq" id="WP_073296521.1">
    <property type="nucleotide sequence ID" value="NZ_FQUF01000008.1"/>
</dbReference>
<dbReference type="Gene3D" id="3.90.110.10">
    <property type="entry name" value="Lactate dehydrogenase/glycoside hydrolase, family 4, C-terminal"/>
    <property type="match status" value="1"/>
</dbReference>
<evidence type="ECO:0000256" key="8">
    <source>
        <dbReference type="PIRSR" id="PIRSR601088-3"/>
    </source>
</evidence>
<dbReference type="Proteomes" id="UP000184128">
    <property type="component" value="Unassembled WGS sequence"/>
</dbReference>
<evidence type="ECO:0000256" key="4">
    <source>
        <dbReference type="ARBA" id="ARBA00023027"/>
    </source>
</evidence>
<proteinExistence type="inferred from homology"/>
<reference evidence="12 13" key="1">
    <citation type="submission" date="2016-11" db="EMBL/GenBank/DDBJ databases">
        <authorList>
            <person name="Jaros S."/>
            <person name="Januszkiewicz K."/>
            <person name="Wedrychowicz H."/>
        </authorList>
    </citation>
    <scope>NUCLEOTIDE SEQUENCE [LARGE SCALE GENOMIC DNA]</scope>
    <source>
        <strain evidence="12 13">DSM 15692</strain>
    </source>
</reference>
<dbReference type="PANTHER" id="PTHR32092">
    <property type="entry name" value="6-PHOSPHO-BETA-GLUCOSIDASE-RELATED"/>
    <property type="match status" value="1"/>
</dbReference>
<dbReference type="GO" id="GO:0016616">
    <property type="term" value="F:oxidoreductase activity, acting on the CH-OH group of donors, NAD or NADP as acceptor"/>
    <property type="evidence" value="ECO:0007669"/>
    <property type="project" value="InterPro"/>
</dbReference>
<evidence type="ECO:0000313" key="13">
    <source>
        <dbReference type="Proteomes" id="UP000184128"/>
    </source>
</evidence>
<dbReference type="SUPFAM" id="SSF51735">
    <property type="entry name" value="NAD(P)-binding Rossmann-fold domains"/>
    <property type="match status" value="1"/>
</dbReference>
<dbReference type="Pfam" id="PF11975">
    <property type="entry name" value="Glyco_hydro_4C"/>
    <property type="match status" value="1"/>
</dbReference>
<keyword evidence="8" id="KW-0408">Iron</keyword>
<evidence type="ECO:0000256" key="9">
    <source>
        <dbReference type="PIRSR" id="PIRSR601088-4"/>
    </source>
</evidence>
<dbReference type="GO" id="GO:0046872">
    <property type="term" value="F:metal ion binding"/>
    <property type="evidence" value="ECO:0007669"/>
    <property type="project" value="UniProtKB-KW"/>
</dbReference>
<feature type="binding site" evidence="7">
    <location>
        <position position="92"/>
    </location>
    <ligand>
        <name>substrate</name>
    </ligand>
</feature>
<feature type="binding site" evidence="8">
    <location>
        <position position="197"/>
    </location>
    <ligand>
        <name>Mn(2+)</name>
        <dbReference type="ChEBI" id="CHEBI:29035"/>
    </ligand>
</feature>
<dbReference type="PANTHER" id="PTHR32092:SF5">
    <property type="entry name" value="6-PHOSPHO-BETA-GLUCOSIDASE"/>
    <property type="match status" value="1"/>
</dbReference>
<sequence length="422" mass="47603">MYENVQIGIVGAGSVFTPELIELILEKKLDVSKIVFMDIDSERLEILASLAKRQIEHSEMDISVETTESYKDAIINSDFILLQPRVGKGQMRIEDEKLAHKYHIPYVETVSVPGLGAFLRTVPVYNEIASLIKEYAPNARIMNFANPAGPLTTYLHRIGLTNTVGVCNVPVSYVSSVAEIFDVPEESVSMSWKGLNHFAAADEVLIDGKNVLPELAEKASLGEYYFPFSLQVLEDTKLGLSPYFQWYLHSDERMEELLEKEKSRGEEVKELEKELLEIYSQPETIEMPELLKKRGGFKYSEVVANLIESFQTNNHHVHYINVPNNGTLSSLPDETIVEVPAIVQNGEIFPLQAGDLPKFIKSFVSNMATVYDYWISAVMNKDGSDLRKALMLDPVFSDAKHSDALLKEIFAVNEDYVENFYS</sequence>
<evidence type="ECO:0000256" key="6">
    <source>
        <dbReference type="ARBA" id="ARBA00023295"/>
    </source>
</evidence>
<dbReference type="OrthoDB" id="9808275at2"/>
<evidence type="ECO:0000256" key="7">
    <source>
        <dbReference type="PIRSR" id="PIRSR601088-2"/>
    </source>
</evidence>
<evidence type="ECO:0000256" key="1">
    <source>
        <dbReference type="ARBA" id="ARBA00010141"/>
    </source>
</evidence>